<sequence>MREISMKEIAIYNALNKVPTVFLPNFATNQATTSSVQNLTENFILGLVAGFPSTEMTVFRTSNKLQAPGKVSQAENDTNRKVVQNEGCILCFGSIDNTCSLENATALRHTLFSETINTNEAHVTYNDPTINIMEIPPPQDLEQTLNQSVCYACRLLRKEISDPGKNLLFPTIAKITSTYRNSNPKDIKESLRDMLLQD</sequence>
<dbReference type="Ensembl" id="ENSCSAVT00000011297.1">
    <property type="protein sequence ID" value="ENSCSAVP00000011166.1"/>
    <property type="gene ID" value="ENSCSAVG00000006526.1"/>
</dbReference>
<evidence type="ECO:0000313" key="4">
    <source>
        <dbReference type="Proteomes" id="UP000007875"/>
    </source>
</evidence>
<name>H2Z0Q4_CIOSA</name>
<dbReference type="InterPro" id="IPR014729">
    <property type="entry name" value="Rossmann-like_a/b/a_fold"/>
</dbReference>
<dbReference type="GO" id="GO:0002143">
    <property type="term" value="P:tRNA wobble position uridine thiolation"/>
    <property type="evidence" value="ECO:0007669"/>
    <property type="project" value="TreeGrafter"/>
</dbReference>
<reference evidence="3" key="3">
    <citation type="submission" date="2025-09" db="UniProtKB">
        <authorList>
            <consortium name="Ensembl"/>
        </authorList>
    </citation>
    <scope>IDENTIFICATION</scope>
</reference>
<keyword evidence="4" id="KW-1185">Reference proteome</keyword>
<dbReference type="PANTHER" id="PTHR20882">
    <property type="entry name" value="CYTOPLASMIC TRNA 2-THIOLATION PROTEIN 2"/>
    <property type="match status" value="1"/>
</dbReference>
<dbReference type="AlphaFoldDB" id="H2Z0Q4"/>
<keyword evidence="1" id="KW-0963">Cytoplasm</keyword>
<reference evidence="4" key="1">
    <citation type="submission" date="2003-08" db="EMBL/GenBank/DDBJ databases">
        <authorList>
            <person name="Birren B."/>
            <person name="Nusbaum C."/>
            <person name="Abebe A."/>
            <person name="Abouelleil A."/>
            <person name="Adekoya E."/>
            <person name="Ait-zahra M."/>
            <person name="Allen N."/>
            <person name="Allen T."/>
            <person name="An P."/>
            <person name="Anderson M."/>
            <person name="Anderson S."/>
            <person name="Arachchi H."/>
            <person name="Armbruster J."/>
            <person name="Bachantsang P."/>
            <person name="Baldwin J."/>
            <person name="Barry A."/>
            <person name="Bayul T."/>
            <person name="Blitshsteyn B."/>
            <person name="Bloom T."/>
            <person name="Blye J."/>
            <person name="Boguslavskiy L."/>
            <person name="Borowsky M."/>
            <person name="Boukhgalter B."/>
            <person name="Brunache A."/>
            <person name="Butler J."/>
            <person name="Calixte N."/>
            <person name="Calvo S."/>
            <person name="Camarata J."/>
            <person name="Campo K."/>
            <person name="Chang J."/>
            <person name="Cheshatsang Y."/>
            <person name="Citroen M."/>
            <person name="Collymore A."/>
            <person name="Considine T."/>
            <person name="Cook A."/>
            <person name="Cooke P."/>
            <person name="Corum B."/>
            <person name="Cuomo C."/>
            <person name="David R."/>
            <person name="Dawoe T."/>
            <person name="Degray S."/>
            <person name="Dodge S."/>
            <person name="Dooley K."/>
            <person name="Dorje P."/>
            <person name="Dorjee K."/>
            <person name="Dorris L."/>
            <person name="Duffey N."/>
            <person name="Dupes A."/>
            <person name="Elkins T."/>
            <person name="Engels R."/>
            <person name="Erickson J."/>
            <person name="Farina A."/>
            <person name="Faro S."/>
            <person name="Ferreira P."/>
            <person name="Fischer H."/>
            <person name="Fitzgerald M."/>
            <person name="Foley K."/>
            <person name="Gage D."/>
            <person name="Galagan J."/>
            <person name="Gearin G."/>
            <person name="Gnerre S."/>
            <person name="Gnirke A."/>
            <person name="Goyette A."/>
            <person name="Graham J."/>
            <person name="Grandbois E."/>
            <person name="Gyaltsen K."/>
            <person name="Hafez N."/>
            <person name="Hagopian D."/>
            <person name="Hagos B."/>
            <person name="Hall J."/>
            <person name="Hatcher B."/>
            <person name="Heller A."/>
            <person name="Higgins H."/>
            <person name="Honan T."/>
            <person name="Horn A."/>
            <person name="Houde N."/>
            <person name="Hughes L."/>
            <person name="Hulme W."/>
            <person name="Husby E."/>
            <person name="Iliev I."/>
            <person name="Jaffe D."/>
            <person name="Jones C."/>
            <person name="Kamal M."/>
            <person name="Kamat A."/>
            <person name="Kamvysselis M."/>
            <person name="Karlsson E."/>
            <person name="Kells C."/>
            <person name="Kieu A."/>
            <person name="Kisner P."/>
            <person name="Kodira C."/>
            <person name="Kulbokas E."/>
            <person name="Labutti K."/>
            <person name="Lama D."/>
            <person name="Landers T."/>
            <person name="Leger J."/>
            <person name="Levine S."/>
            <person name="Lewis D."/>
            <person name="Lewis T."/>
            <person name="Lindblad-toh K."/>
            <person name="Liu X."/>
            <person name="Lokyitsang T."/>
            <person name="Lokyitsang Y."/>
            <person name="Lucien O."/>
            <person name="Lui A."/>
            <person name="Ma L.J."/>
            <person name="Mabbitt R."/>
            <person name="Macdonald J."/>
            <person name="Maclean C."/>
            <person name="Major J."/>
            <person name="Manning J."/>
            <person name="Marabella R."/>
            <person name="Maru K."/>
            <person name="Matthews C."/>
            <person name="Mauceli E."/>
            <person name="Mccarthy M."/>
            <person name="Mcdonough S."/>
            <person name="Mcghee T."/>
            <person name="Meldrim J."/>
            <person name="Meneus L."/>
            <person name="Mesirov J."/>
            <person name="Mihalev A."/>
            <person name="Mihova T."/>
            <person name="Mikkelsen T."/>
            <person name="Mlenga V."/>
            <person name="Moru K."/>
            <person name="Mozes J."/>
            <person name="Mulrain L."/>
            <person name="Munson G."/>
            <person name="Naylor J."/>
            <person name="Newes C."/>
            <person name="Nguyen C."/>
            <person name="Nguyen N."/>
            <person name="Nguyen T."/>
            <person name="Nicol R."/>
            <person name="Nielsen C."/>
            <person name="Nizzari M."/>
            <person name="Norbu C."/>
            <person name="Norbu N."/>
            <person name="O'donnell P."/>
            <person name="Okoawo O."/>
            <person name="O'leary S."/>
            <person name="Omotosho B."/>
            <person name="O'neill K."/>
            <person name="Osman S."/>
            <person name="Parker S."/>
            <person name="Perrin D."/>
            <person name="Phunkhang P."/>
            <person name="Piqani B."/>
            <person name="Purcell S."/>
            <person name="Rachupka T."/>
            <person name="Ramasamy U."/>
            <person name="Rameau R."/>
            <person name="Ray V."/>
            <person name="Raymond C."/>
            <person name="Retta R."/>
            <person name="Richardson S."/>
            <person name="Rise C."/>
            <person name="Rodriguez J."/>
            <person name="Rogers J."/>
            <person name="Rogov P."/>
            <person name="Rutman M."/>
            <person name="Schupbach R."/>
            <person name="Seaman C."/>
            <person name="Settipalli S."/>
            <person name="Sharpe T."/>
            <person name="Sheridan J."/>
            <person name="Sherpa N."/>
            <person name="Shi J."/>
            <person name="Smirnov S."/>
            <person name="Smith C."/>
            <person name="Sougnez C."/>
            <person name="Spencer B."/>
            <person name="Stalker J."/>
            <person name="Stange-thomann N."/>
            <person name="Stavropoulos S."/>
            <person name="Stetson K."/>
            <person name="Stone C."/>
            <person name="Stone S."/>
            <person name="Stubbs M."/>
            <person name="Talamas J."/>
            <person name="Tchuinga P."/>
            <person name="Tenzing P."/>
            <person name="Tesfaye S."/>
            <person name="Theodore J."/>
            <person name="Thoulutsang Y."/>
            <person name="Topham K."/>
            <person name="Towey S."/>
            <person name="Tsamla T."/>
            <person name="Tsomo N."/>
            <person name="Vallee D."/>
            <person name="Vassiliev H."/>
            <person name="Venkataraman V."/>
            <person name="Vinson J."/>
            <person name="Vo A."/>
            <person name="Wade C."/>
            <person name="Wang S."/>
            <person name="Wangchuk T."/>
            <person name="Wangdi T."/>
            <person name="Whittaker C."/>
            <person name="Wilkinson J."/>
            <person name="Wu Y."/>
            <person name="Wyman D."/>
            <person name="Yadav S."/>
            <person name="Yang S."/>
            <person name="Yang X."/>
            <person name="Yeager S."/>
            <person name="Yee E."/>
            <person name="Young G."/>
            <person name="Zainoun J."/>
            <person name="Zembeck L."/>
            <person name="Zimmer A."/>
            <person name="Zody M."/>
            <person name="Lander E."/>
        </authorList>
    </citation>
    <scope>NUCLEOTIDE SEQUENCE [LARGE SCALE GENOMIC DNA]</scope>
</reference>
<proteinExistence type="predicted"/>
<dbReference type="Gene3D" id="3.40.50.620">
    <property type="entry name" value="HUPs"/>
    <property type="match status" value="1"/>
</dbReference>
<evidence type="ECO:0008006" key="5">
    <source>
        <dbReference type="Google" id="ProtNLM"/>
    </source>
</evidence>
<dbReference type="GeneTree" id="ENSGT00390000008797"/>
<evidence type="ECO:0000256" key="2">
    <source>
        <dbReference type="ARBA" id="ARBA00022694"/>
    </source>
</evidence>
<evidence type="ECO:0000313" key="3">
    <source>
        <dbReference type="Ensembl" id="ENSCSAVP00000011166.1"/>
    </source>
</evidence>
<dbReference type="STRING" id="51511.ENSCSAVP00000011166"/>
<reference evidence="3" key="2">
    <citation type="submission" date="2025-08" db="UniProtKB">
        <authorList>
            <consortium name="Ensembl"/>
        </authorList>
    </citation>
    <scope>IDENTIFICATION</scope>
</reference>
<organism evidence="3 4">
    <name type="scientific">Ciona savignyi</name>
    <name type="common">Pacific transparent sea squirt</name>
    <dbReference type="NCBI Taxonomy" id="51511"/>
    <lineage>
        <taxon>Eukaryota</taxon>
        <taxon>Metazoa</taxon>
        <taxon>Chordata</taxon>
        <taxon>Tunicata</taxon>
        <taxon>Ascidiacea</taxon>
        <taxon>Phlebobranchia</taxon>
        <taxon>Cionidae</taxon>
        <taxon>Ciona</taxon>
    </lineage>
</organism>
<dbReference type="HOGENOM" id="CLU_1377684_0_0_1"/>
<dbReference type="InParanoid" id="H2Z0Q4"/>
<dbReference type="Proteomes" id="UP000007875">
    <property type="component" value="Unassembled WGS sequence"/>
</dbReference>
<dbReference type="GO" id="GO:0016783">
    <property type="term" value="F:sulfurtransferase activity"/>
    <property type="evidence" value="ECO:0007669"/>
    <property type="project" value="TreeGrafter"/>
</dbReference>
<dbReference type="PANTHER" id="PTHR20882:SF14">
    <property type="entry name" value="CYTOPLASMIC TRNA 2-THIOLATION PROTEIN 2"/>
    <property type="match status" value="1"/>
</dbReference>
<evidence type="ECO:0000256" key="1">
    <source>
        <dbReference type="ARBA" id="ARBA00022490"/>
    </source>
</evidence>
<dbReference type="Pfam" id="PF10288">
    <property type="entry name" value="CTU2"/>
    <property type="match status" value="1"/>
</dbReference>
<dbReference type="InterPro" id="IPR019407">
    <property type="entry name" value="CTU2"/>
</dbReference>
<keyword evidence="2" id="KW-0819">tRNA processing</keyword>
<accession>H2Z0Q4</accession>
<dbReference type="GO" id="GO:0000049">
    <property type="term" value="F:tRNA binding"/>
    <property type="evidence" value="ECO:0007669"/>
    <property type="project" value="InterPro"/>
</dbReference>
<dbReference type="GO" id="GO:0005829">
    <property type="term" value="C:cytosol"/>
    <property type="evidence" value="ECO:0007669"/>
    <property type="project" value="TreeGrafter"/>
</dbReference>
<protein>
    <recommendedName>
        <fullName evidence="5">Cytoplasmic tRNA 2-thiolation protein 2</fullName>
    </recommendedName>
</protein>